<reference evidence="3 4" key="1">
    <citation type="submission" date="2015-11" db="EMBL/GenBank/DDBJ databases">
        <authorList>
            <person name="Zhang Y."/>
            <person name="Guo Z."/>
        </authorList>
    </citation>
    <scope>NUCLEOTIDE SEQUENCE [LARGE SCALE GENOMIC DNA]</scope>
    <source>
        <strain evidence="4">gdw1</strain>
    </source>
</reference>
<organism evidence="3 4">
    <name type="scientific">Leifsonia xyli subsp. xyli</name>
    <dbReference type="NCBI Taxonomy" id="59736"/>
    <lineage>
        <taxon>Bacteria</taxon>
        <taxon>Bacillati</taxon>
        <taxon>Actinomycetota</taxon>
        <taxon>Actinomycetes</taxon>
        <taxon>Micrococcales</taxon>
        <taxon>Microbacteriaceae</taxon>
        <taxon>Leifsonia</taxon>
    </lineage>
</organism>
<dbReference type="AlphaFoldDB" id="A0A1E2SLN1"/>
<gene>
    <name evidence="3" type="ORF">ATY41_09335</name>
</gene>
<name>A0A1E2SLN1_LEIXY</name>
<dbReference type="Proteomes" id="UP000094426">
    <property type="component" value="Unassembled WGS sequence"/>
</dbReference>
<keyword evidence="2" id="KW-1133">Transmembrane helix</keyword>
<evidence type="ECO:0000313" key="3">
    <source>
        <dbReference type="EMBL" id="ODA90620.1"/>
    </source>
</evidence>
<sequence length="70" mass="7404">MHLMVVLLVWGGVTVVVVAGIALLAYLIRRPRAIATTLDPESSTTKRGTAARAPKPEALGAEVCTHEARP</sequence>
<accession>A0A1E2SLN1</accession>
<evidence type="ECO:0000256" key="2">
    <source>
        <dbReference type="SAM" id="Phobius"/>
    </source>
</evidence>
<keyword evidence="2" id="KW-0812">Transmembrane</keyword>
<comment type="caution">
    <text evidence="3">The sequence shown here is derived from an EMBL/GenBank/DDBJ whole genome shotgun (WGS) entry which is preliminary data.</text>
</comment>
<evidence type="ECO:0000256" key="1">
    <source>
        <dbReference type="SAM" id="MobiDB-lite"/>
    </source>
</evidence>
<feature type="transmembrane region" description="Helical" evidence="2">
    <location>
        <begin position="6"/>
        <end position="28"/>
    </location>
</feature>
<keyword evidence="2" id="KW-0472">Membrane</keyword>
<dbReference type="EMBL" id="LNZG01000009">
    <property type="protein sequence ID" value="ODA90620.1"/>
    <property type="molecule type" value="Genomic_DNA"/>
</dbReference>
<proteinExistence type="predicted"/>
<dbReference type="RefSeq" id="WP_041767742.1">
    <property type="nucleotide sequence ID" value="NZ_LNZG01000009.1"/>
</dbReference>
<protein>
    <submittedName>
        <fullName evidence="3">Uncharacterized protein</fullName>
    </submittedName>
</protein>
<evidence type="ECO:0000313" key="4">
    <source>
        <dbReference type="Proteomes" id="UP000094426"/>
    </source>
</evidence>
<feature type="region of interest" description="Disordered" evidence="1">
    <location>
        <begin position="38"/>
        <end position="70"/>
    </location>
</feature>